<evidence type="ECO:0000256" key="7">
    <source>
        <dbReference type="ARBA" id="ARBA00023306"/>
    </source>
</evidence>
<name>A0ABV4BH26_9GAMM</name>
<keyword evidence="2 9" id="KW-0132">Cell division</keyword>
<dbReference type="Pfam" id="PF01225">
    <property type="entry name" value="Mur_ligase"/>
    <property type="match status" value="1"/>
</dbReference>
<dbReference type="EMBL" id="JBDKXB010000011">
    <property type="protein sequence ID" value="MEY6432773.1"/>
    <property type="molecule type" value="Genomic_DNA"/>
</dbReference>
<dbReference type="Pfam" id="PF02875">
    <property type="entry name" value="Mur_ligase_C"/>
    <property type="match status" value="1"/>
</dbReference>
<evidence type="ECO:0000256" key="2">
    <source>
        <dbReference type="ARBA" id="ARBA00022618"/>
    </source>
</evidence>
<dbReference type="InterPro" id="IPR004101">
    <property type="entry name" value="Mur_ligase_C"/>
</dbReference>
<keyword evidence="14" id="KW-1185">Reference proteome</keyword>
<keyword evidence="9" id="KW-0460">Magnesium</keyword>
<keyword evidence="3 9" id="KW-0547">Nucleotide-binding</keyword>
<evidence type="ECO:0000256" key="6">
    <source>
        <dbReference type="ARBA" id="ARBA00022984"/>
    </source>
</evidence>
<protein>
    <recommendedName>
        <fullName evidence="9">UDP-N-acetylmuramate--L-alanyl-gamma-D-glutamyl-meso-2,6-diaminoheptandioate ligase</fullName>
        <ecNumber evidence="9">6.3.2.45</ecNumber>
    </recommendedName>
    <alternativeName>
        <fullName evidence="9">Murein peptide ligase</fullName>
    </alternativeName>
    <alternativeName>
        <fullName evidence="9">UDP-N-acetylmuramate:L-alanyl-gamma-D-glutamyl-meso-diaminopimelate ligase</fullName>
    </alternativeName>
</protein>
<dbReference type="InterPro" id="IPR013221">
    <property type="entry name" value="Mur_ligase_cen"/>
</dbReference>
<dbReference type="EC" id="6.3.2.45" evidence="9"/>
<feature type="binding site" evidence="9">
    <location>
        <begin position="110"/>
        <end position="116"/>
    </location>
    <ligand>
        <name>ATP</name>
        <dbReference type="ChEBI" id="CHEBI:30616"/>
    </ligand>
</feature>
<dbReference type="InterPro" id="IPR000713">
    <property type="entry name" value="Mur_ligase_N"/>
</dbReference>
<keyword evidence="8 9" id="KW-0961">Cell wall biogenesis/degradation</keyword>
<dbReference type="Gene3D" id="3.90.190.20">
    <property type="entry name" value="Mur ligase, C-terminal domain"/>
    <property type="match status" value="1"/>
</dbReference>
<dbReference type="GO" id="GO:0106418">
    <property type="term" value="F:UDP-N-acetylmuramate-L-alanyl-gamma-D-glutamyl-meso-2,6-diaminoheptanedioate ligase activity"/>
    <property type="evidence" value="ECO:0007669"/>
    <property type="project" value="UniProtKB-EC"/>
</dbReference>
<dbReference type="SUPFAM" id="SSF53244">
    <property type="entry name" value="MurD-like peptide ligases, peptide-binding domain"/>
    <property type="match status" value="1"/>
</dbReference>
<comment type="catalytic activity">
    <reaction evidence="9">
        <text>UDP-N-acetyl-alpha-D-muramate + L-alanyl-gamma-D-glutamyl-meso-2,6-diaminopimelate + ATP = UDP-N-acetyl-alpha-D-muramoyl-L-alanyl-gamma-D-glutamyl-meso-2,6-diaminopimelate + ADP + phosphate + H(+)</text>
        <dbReference type="Rhea" id="RHEA:29563"/>
        <dbReference type="ChEBI" id="CHEBI:15378"/>
        <dbReference type="ChEBI" id="CHEBI:30616"/>
        <dbReference type="ChEBI" id="CHEBI:43474"/>
        <dbReference type="ChEBI" id="CHEBI:61401"/>
        <dbReference type="ChEBI" id="CHEBI:70757"/>
        <dbReference type="ChEBI" id="CHEBI:83905"/>
        <dbReference type="ChEBI" id="CHEBI:456216"/>
        <dbReference type="EC" id="6.3.2.45"/>
    </reaction>
</comment>
<evidence type="ECO:0000313" key="14">
    <source>
        <dbReference type="Proteomes" id="UP001564408"/>
    </source>
</evidence>
<dbReference type="InterPro" id="IPR005757">
    <property type="entry name" value="Mpl"/>
</dbReference>
<dbReference type="SUPFAM" id="SSF51984">
    <property type="entry name" value="MurCD N-terminal domain"/>
    <property type="match status" value="1"/>
</dbReference>
<dbReference type="PANTHER" id="PTHR43445:SF5">
    <property type="entry name" value="UDP-N-ACETYLMURAMATE--L-ALANYL-GAMMA-D-GLUTAMYL-MESO-2,6-DIAMINOHEPTANDIOATE LIGASE"/>
    <property type="match status" value="1"/>
</dbReference>
<keyword evidence="7 9" id="KW-0131">Cell cycle</keyword>
<dbReference type="InterPro" id="IPR036615">
    <property type="entry name" value="Mur_ligase_C_dom_sf"/>
</dbReference>
<gene>
    <name evidence="9 13" type="primary">mpl</name>
    <name evidence="13" type="ORF">ABC977_10180</name>
</gene>
<evidence type="ECO:0000256" key="9">
    <source>
        <dbReference type="HAMAP-Rule" id="MF_02020"/>
    </source>
</evidence>
<keyword evidence="4 9" id="KW-0067">ATP-binding</keyword>
<accession>A0ABV4BH26</accession>
<dbReference type="Proteomes" id="UP001564408">
    <property type="component" value="Unassembled WGS sequence"/>
</dbReference>
<comment type="similarity">
    <text evidence="9">Belongs to the MurCDEF family. Mpl subfamily.</text>
</comment>
<evidence type="ECO:0000256" key="1">
    <source>
        <dbReference type="ARBA" id="ARBA00022598"/>
    </source>
</evidence>
<evidence type="ECO:0000259" key="10">
    <source>
        <dbReference type="Pfam" id="PF01225"/>
    </source>
</evidence>
<evidence type="ECO:0000256" key="3">
    <source>
        <dbReference type="ARBA" id="ARBA00022741"/>
    </source>
</evidence>
<keyword evidence="1 9" id="KW-0436">Ligase</keyword>
<keyword evidence="5 9" id="KW-0133">Cell shape</keyword>
<comment type="cofactor">
    <cofactor evidence="9">
        <name>Mg(2+)</name>
        <dbReference type="ChEBI" id="CHEBI:18420"/>
    </cofactor>
</comment>
<comment type="caution">
    <text evidence="13">The sequence shown here is derived from an EMBL/GenBank/DDBJ whole genome shotgun (WGS) entry which is preliminary data.</text>
</comment>
<evidence type="ECO:0000259" key="12">
    <source>
        <dbReference type="Pfam" id="PF08245"/>
    </source>
</evidence>
<dbReference type="Gene3D" id="3.40.1190.10">
    <property type="entry name" value="Mur-like, catalytic domain"/>
    <property type="match status" value="1"/>
</dbReference>
<dbReference type="Pfam" id="PF08245">
    <property type="entry name" value="Mur_ligase_M"/>
    <property type="match status" value="1"/>
</dbReference>
<feature type="domain" description="Mur ligase N-terminal catalytic" evidence="10">
    <location>
        <begin position="2"/>
        <end position="99"/>
    </location>
</feature>
<organism evidence="13 14">
    <name type="scientific">Thioalkalicoccus limnaeus</name>
    <dbReference type="NCBI Taxonomy" id="120681"/>
    <lineage>
        <taxon>Bacteria</taxon>
        <taxon>Pseudomonadati</taxon>
        <taxon>Pseudomonadota</taxon>
        <taxon>Gammaproteobacteria</taxon>
        <taxon>Chromatiales</taxon>
        <taxon>Chromatiaceae</taxon>
        <taxon>Thioalkalicoccus</taxon>
    </lineage>
</organism>
<comment type="pathway">
    <text evidence="9">Cell wall biogenesis; peptidoglycan recycling.</text>
</comment>
<evidence type="ECO:0000256" key="5">
    <source>
        <dbReference type="ARBA" id="ARBA00022960"/>
    </source>
</evidence>
<dbReference type="InterPro" id="IPR050061">
    <property type="entry name" value="MurCDEF_pg_biosynth"/>
</dbReference>
<proteinExistence type="inferred from homology"/>
<dbReference type="RefSeq" id="WP_369667157.1">
    <property type="nucleotide sequence ID" value="NZ_JBDKXB010000011.1"/>
</dbReference>
<evidence type="ECO:0000259" key="11">
    <source>
        <dbReference type="Pfam" id="PF02875"/>
    </source>
</evidence>
<feature type="domain" description="Mur ligase central" evidence="12">
    <location>
        <begin position="108"/>
        <end position="291"/>
    </location>
</feature>
<dbReference type="InterPro" id="IPR036565">
    <property type="entry name" value="Mur-like_cat_sf"/>
</dbReference>
<dbReference type="PANTHER" id="PTHR43445">
    <property type="entry name" value="UDP-N-ACETYLMURAMATE--L-ALANINE LIGASE-RELATED"/>
    <property type="match status" value="1"/>
</dbReference>
<dbReference type="HAMAP" id="MF_02020">
    <property type="entry name" value="Mpl"/>
    <property type="match status" value="1"/>
</dbReference>
<keyword evidence="6 9" id="KW-0573">Peptidoglycan synthesis</keyword>
<evidence type="ECO:0000256" key="4">
    <source>
        <dbReference type="ARBA" id="ARBA00022840"/>
    </source>
</evidence>
<comment type="function">
    <text evidence="9">Reutilizes the intact tripeptide L-alanyl-gamma-D-glutamyl-meso-diaminopimelate by linking it to UDP-N-acetylmuramate.</text>
</comment>
<dbReference type="Gene3D" id="3.40.50.720">
    <property type="entry name" value="NAD(P)-binding Rossmann-like Domain"/>
    <property type="match status" value="1"/>
</dbReference>
<evidence type="ECO:0000256" key="8">
    <source>
        <dbReference type="ARBA" id="ARBA00023316"/>
    </source>
</evidence>
<reference evidence="13 14" key="1">
    <citation type="submission" date="2024-05" db="EMBL/GenBank/DDBJ databases">
        <title>Genome Sequence and Characterization of the New Strain Purple Sulfur Bacterium of Genus Thioalkalicoccus.</title>
        <authorList>
            <person name="Bryantseva I.A."/>
            <person name="Kyndt J.A."/>
            <person name="Imhoff J.F."/>
        </authorList>
    </citation>
    <scope>NUCLEOTIDE SEQUENCE [LARGE SCALE GENOMIC DNA]</scope>
    <source>
        <strain evidence="13 14">Um2</strain>
    </source>
</reference>
<dbReference type="NCBIfam" id="TIGR01081">
    <property type="entry name" value="mpl"/>
    <property type="match status" value="1"/>
</dbReference>
<evidence type="ECO:0000313" key="13">
    <source>
        <dbReference type="EMBL" id="MEY6432773.1"/>
    </source>
</evidence>
<dbReference type="SUPFAM" id="SSF53623">
    <property type="entry name" value="MurD-like peptide ligases, catalytic domain"/>
    <property type="match status" value="1"/>
</dbReference>
<feature type="domain" description="Mur ligase C-terminal" evidence="11">
    <location>
        <begin position="313"/>
        <end position="435"/>
    </location>
</feature>
<sequence>MHLHILGACGTFMGGVALLARALGHRVTGSDAHVYPPMSSQLEAAGIGLFDGYEADHLEPAPDLVVVGNAMKRGIPVVEAMLDRGLPYVSGPQWLREHLLGGRWVLAVAGTHGKTTTASMLAWVLEAAGLDPGFLIGGVPIDFGQSARLGSSPFFVVEADEYDTAFFDKRSKFVHYGPRTLILNNLEFDHADIFDDLAMIQRQFHHLVRTVPGRGLIIHPSSDAALAEVLAMGCWTPCETFGDGGDWSARLSVPDGSCFRVHWRDRELGEVQWDQTGRHNVRNALAVLAAAHHAGVSPEVGIEALSRFRGVRRRMERRGEVAGVTLYDDFAHHPTAIALTLDGLRRRVGPQRIVAILEPRSNTMRLGVHNRDLGAALAAADRVHLYAPADLGWDGAAVLAGLDDRLSVADQVETIIARVVAERRDGDQVLIMSNGGFQGIHERLLAALRDSASALDATRPS</sequence>